<feature type="domain" description="DUF7151" evidence="2">
    <location>
        <begin position="34"/>
        <end position="80"/>
    </location>
</feature>
<feature type="chain" id="PRO_5003517818" description="DUF7151 domain-containing protein" evidence="1">
    <location>
        <begin position="23"/>
        <end position="227"/>
    </location>
</feature>
<dbReference type="eggNOG" id="COG3391">
    <property type="taxonomic scope" value="Bacteria"/>
</dbReference>
<evidence type="ECO:0000313" key="3">
    <source>
        <dbReference type="EMBL" id="AEW00903.1"/>
    </source>
</evidence>
<feature type="signal peptide" evidence="1">
    <location>
        <begin position="1"/>
        <end position="22"/>
    </location>
</feature>
<dbReference type="PROSITE" id="PS51257">
    <property type="entry name" value="PROKAR_LIPOPROTEIN"/>
    <property type="match status" value="1"/>
</dbReference>
<evidence type="ECO:0000313" key="4">
    <source>
        <dbReference type="Proteomes" id="UP000005438"/>
    </source>
</evidence>
<dbReference type="RefSeq" id="WP_014220815.1">
    <property type="nucleotide sequence ID" value="NC_016609.1"/>
</dbReference>
<dbReference type="STRING" id="700598.Niako_4646"/>
<dbReference type="EMBL" id="CP003178">
    <property type="protein sequence ID" value="AEW00903.1"/>
    <property type="molecule type" value="Genomic_DNA"/>
</dbReference>
<evidence type="ECO:0000256" key="1">
    <source>
        <dbReference type="SAM" id="SignalP"/>
    </source>
</evidence>
<dbReference type="Proteomes" id="UP000005438">
    <property type="component" value="Chromosome"/>
</dbReference>
<gene>
    <name evidence="3" type="ordered locus">Niako_4646</name>
</gene>
<dbReference type="InterPro" id="IPR055575">
    <property type="entry name" value="DUF7151"/>
</dbReference>
<dbReference type="HOGENOM" id="CLU_1218708_0_0_10"/>
<dbReference type="AlphaFoldDB" id="G8TMC1"/>
<proteinExistence type="predicted"/>
<reference evidence="3 4" key="1">
    <citation type="submission" date="2011-12" db="EMBL/GenBank/DDBJ databases">
        <title>The complete genome of Niastella koreensis GR20-10.</title>
        <authorList>
            <consortium name="US DOE Joint Genome Institute (JGI-PGF)"/>
            <person name="Lucas S."/>
            <person name="Han J."/>
            <person name="Lapidus A."/>
            <person name="Bruce D."/>
            <person name="Goodwin L."/>
            <person name="Pitluck S."/>
            <person name="Peters L."/>
            <person name="Kyrpides N."/>
            <person name="Mavromatis K."/>
            <person name="Ivanova N."/>
            <person name="Mikhailova N."/>
            <person name="Davenport K."/>
            <person name="Saunders E."/>
            <person name="Detter J.C."/>
            <person name="Tapia R."/>
            <person name="Han C."/>
            <person name="Land M."/>
            <person name="Hauser L."/>
            <person name="Markowitz V."/>
            <person name="Cheng J.-F."/>
            <person name="Hugenholtz P."/>
            <person name="Woyke T."/>
            <person name="Wu D."/>
            <person name="Tindall B."/>
            <person name="Pomrenke H."/>
            <person name="Brambilla E."/>
            <person name="Klenk H.-P."/>
            <person name="Eisen J.A."/>
        </authorList>
    </citation>
    <scope>NUCLEOTIDE SEQUENCE [LARGE SCALE GENOMIC DNA]</scope>
    <source>
        <strain evidence="4">DSM 17620 / KACC 11465 / NBRC 106392 / GR20-10</strain>
    </source>
</reference>
<dbReference type="KEGG" id="nko:Niako_4646"/>
<name>G8TMC1_NIAKG</name>
<accession>G8TMC1</accession>
<evidence type="ECO:0000259" key="2">
    <source>
        <dbReference type="Pfam" id="PF23657"/>
    </source>
</evidence>
<dbReference type="Pfam" id="PF23657">
    <property type="entry name" value="DUF7151"/>
    <property type="match status" value="1"/>
</dbReference>
<keyword evidence="1" id="KW-0732">Signal</keyword>
<organism evidence="3 4">
    <name type="scientific">Niastella koreensis (strain DSM 17620 / KACC 11465 / NBRC 106392 / GR20-10)</name>
    <dbReference type="NCBI Taxonomy" id="700598"/>
    <lineage>
        <taxon>Bacteria</taxon>
        <taxon>Pseudomonadati</taxon>
        <taxon>Bacteroidota</taxon>
        <taxon>Chitinophagia</taxon>
        <taxon>Chitinophagales</taxon>
        <taxon>Chitinophagaceae</taxon>
        <taxon>Niastella</taxon>
    </lineage>
</organism>
<protein>
    <recommendedName>
        <fullName evidence="2">DUF7151 domain-containing protein</fullName>
    </recommendedName>
</protein>
<sequence length="227" mass="25159">MKMKIFSLMFLCSTTLILFSCSKDGSNGKDGKTALTRTTKEPAGANCTYGGTKFETGIDANNNGTLEDNEVTTTQTKYVCSGAGAIYSSWIKVNVSDTAKKLDEEQIFNYKQLLPATALTADIVNKGIVLMYYKNRNGVIVSVDKDYENQIRETDTTGGVFYFSPGFVFKENYLSYLVTSWYNKDQINGSGSAIRYVLIPGMVQGRSITDLKKLPYTEIAKLYNITD</sequence>
<dbReference type="OrthoDB" id="659493at2"/>